<dbReference type="Pfam" id="PF13088">
    <property type="entry name" value="BNR_2"/>
    <property type="match status" value="1"/>
</dbReference>
<sequence>MKLRSFLPSINKSISPTCQALLFITVLTFATACTKENNQAFYEDIQDSPLFDSDIKLIGGVTEMPVKSQALFVPDNVKSGAYAYASVIRLNDSSLMIACTRYQPNGFDDFMHSDIVARKSTNNGNSWSPEFVLQENIATINTMNPNLVRVGANKLLMIFSVKHSDSKIDLYVKESSDNGETWGDPRMINTTQGYHILNNDRVIINNKRIIVPVAFAKNISKEFDQQVIFCYYSDDMGKTWLKSKYLKTYFALMEPGVTAIDKKGTLKMNIRTRQGFIYFSKSTDNGVTWSGLYKSGINTPESPQVVKSLNRTDSLIMIWNNAVYTPGTNNRNPLTFAYSVTGGDEWMNPTNLRSNKDLNYLYPTIYNDRHDTVFVTYAIRDNSYKPIVYFDRLSLKNLIK</sequence>
<dbReference type="OrthoDB" id="7294637at2"/>
<evidence type="ECO:0000259" key="1">
    <source>
        <dbReference type="Pfam" id="PF13088"/>
    </source>
</evidence>
<dbReference type="InterPro" id="IPR011040">
    <property type="entry name" value="Sialidase"/>
</dbReference>
<feature type="domain" description="Sialidase" evidence="1">
    <location>
        <begin position="114"/>
        <end position="372"/>
    </location>
</feature>
<dbReference type="Gene3D" id="2.120.10.10">
    <property type="match status" value="1"/>
</dbReference>
<dbReference type="PANTHER" id="PTHR43752">
    <property type="entry name" value="BNR/ASP-BOX REPEAT FAMILY PROTEIN"/>
    <property type="match status" value="1"/>
</dbReference>
<dbReference type="PROSITE" id="PS51257">
    <property type="entry name" value="PROKAR_LIPOPROTEIN"/>
    <property type="match status" value="1"/>
</dbReference>
<organism evidence="2 3">
    <name type="scientific">Chitinophaga filiformis</name>
    <name type="common">Myxococcus filiformis</name>
    <name type="synonym">Flexibacter filiformis</name>
    <dbReference type="NCBI Taxonomy" id="104663"/>
    <lineage>
        <taxon>Bacteria</taxon>
        <taxon>Pseudomonadati</taxon>
        <taxon>Bacteroidota</taxon>
        <taxon>Chitinophagia</taxon>
        <taxon>Chitinophagales</taxon>
        <taxon>Chitinophagaceae</taxon>
        <taxon>Chitinophaga</taxon>
    </lineage>
</organism>
<protein>
    <submittedName>
        <fullName evidence="2">BNR repeat-like domain-containing protein</fullName>
    </submittedName>
</protein>
<reference evidence="3" key="1">
    <citation type="submission" date="2016-10" db="EMBL/GenBank/DDBJ databases">
        <authorList>
            <person name="Varghese N."/>
            <person name="Submissions S."/>
        </authorList>
    </citation>
    <scope>NUCLEOTIDE SEQUENCE [LARGE SCALE GENOMIC DNA]</scope>
    <source>
        <strain evidence="3">DSM 527</strain>
    </source>
</reference>
<dbReference type="SUPFAM" id="SSF50939">
    <property type="entry name" value="Sialidases"/>
    <property type="match status" value="1"/>
</dbReference>
<dbReference type="STRING" id="104663.SAMN04488121_104324"/>
<evidence type="ECO:0000313" key="3">
    <source>
        <dbReference type="Proteomes" id="UP000199045"/>
    </source>
</evidence>
<name>A0A1G7UDA6_CHIFI</name>
<dbReference type="Proteomes" id="UP000199045">
    <property type="component" value="Unassembled WGS sequence"/>
</dbReference>
<proteinExistence type="predicted"/>
<gene>
    <name evidence="2" type="ORF">SAMN04488121_104324</name>
</gene>
<dbReference type="CDD" id="cd15482">
    <property type="entry name" value="Sialidase_non-viral"/>
    <property type="match status" value="1"/>
</dbReference>
<dbReference type="PANTHER" id="PTHR43752:SF2">
    <property type="entry name" value="BNR_ASP-BOX REPEAT FAMILY PROTEIN"/>
    <property type="match status" value="1"/>
</dbReference>
<evidence type="ECO:0000313" key="2">
    <source>
        <dbReference type="EMBL" id="SDG45318.1"/>
    </source>
</evidence>
<accession>A0A1G7UDA6</accession>
<dbReference type="InterPro" id="IPR036278">
    <property type="entry name" value="Sialidase_sf"/>
</dbReference>
<dbReference type="RefSeq" id="WP_089834495.1">
    <property type="nucleotide sequence ID" value="NZ_FNBN01000004.1"/>
</dbReference>
<dbReference type="EMBL" id="FNBN01000004">
    <property type="protein sequence ID" value="SDG45318.1"/>
    <property type="molecule type" value="Genomic_DNA"/>
</dbReference>
<dbReference type="AlphaFoldDB" id="A0A1G7UDA6"/>